<dbReference type="Proteomes" id="UP000255328">
    <property type="component" value="Unassembled WGS sequence"/>
</dbReference>
<feature type="binding site" evidence="9">
    <location>
        <position position="165"/>
    </location>
    <ligand>
        <name>substrate</name>
    </ligand>
</feature>
<dbReference type="Gene3D" id="3.40.1160.10">
    <property type="entry name" value="Acetylglutamate kinase-like"/>
    <property type="match status" value="1"/>
</dbReference>
<dbReference type="NCBIfam" id="TIGR00761">
    <property type="entry name" value="argB"/>
    <property type="match status" value="1"/>
</dbReference>
<dbReference type="GO" id="GO:0005737">
    <property type="term" value="C:cytoplasm"/>
    <property type="evidence" value="ECO:0007669"/>
    <property type="project" value="UniProtKB-SubCell"/>
</dbReference>
<proteinExistence type="inferred from homology"/>
<dbReference type="OrthoDB" id="9803155at2"/>
<keyword evidence="2 9" id="KW-0055">Arginine biosynthesis</keyword>
<dbReference type="EMBL" id="UGGU01000003">
    <property type="protein sequence ID" value="STO31372.1"/>
    <property type="molecule type" value="Genomic_DNA"/>
</dbReference>
<dbReference type="GO" id="GO:0005524">
    <property type="term" value="F:ATP binding"/>
    <property type="evidence" value="ECO:0007669"/>
    <property type="project" value="UniProtKB-UniRule"/>
</dbReference>
<keyword evidence="5 9" id="KW-0547">Nucleotide-binding</keyword>
<keyword evidence="3 9" id="KW-0028">Amino-acid biosynthesis</keyword>
<dbReference type="InterPro" id="IPR036393">
    <property type="entry name" value="AceGlu_kinase-like_sf"/>
</dbReference>
<evidence type="ECO:0000313" key="12">
    <source>
        <dbReference type="Proteomes" id="UP000255328"/>
    </source>
</evidence>
<dbReference type="InterPro" id="IPR001057">
    <property type="entry name" value="Glu/AcGlu_kinase"/>
</dbReference>
<dbReference type="Pfam" id="PF00696">
    <property type="entry name" value="AA_kinase"/>
    <property type="match status" value="1"/>
</dbReference>
<dbReference type="InterPro" id="IPR004662">
    <property type="entry name" value="AcgluKinase_fam"/>
</dbReference>
<dbReference type="UniPathway" id="UPA00068">
    <property type="reaction ID" value="UER00107"/>
</dbReference>
<evidence type="ECO:0000259" key="10">
    <source>
        <dbReference type="Pfam" id="PF00696"/>
    </source>
</evidence>
<organism evidence="11 12">
    <name type="scientific">Fusobacterium necrogenes</name>
    <dbReference type="NCBI Taxonomy" id="858"/>
    <lineage>
        <taxon>Bacteria</taxon>
        <taxon>Fusobacteriati</taxon>
        <taxon>Fusobacteriota</taxon>
        <taxon>Fusobacteriia</taxon>
        <taxon>Fusobacteriales</taxon>
        <taxon>Fusobacteriaceae</taxon>
        <taxon>Fusobacterium</taxon>
    </lineage>
</organism>
<gene>
    <name evidence="9 11" type="primary">argB</name>
    <name evidence="11" type="ORF">NCTC10723_00820</name>
</gene>
<evidence type="ECO:0000256" key="1">
    <source>
        <dbReference type="ARBA" id="ARBA00004828"/>
    </source>
</evidence>
<dbReference type="PIRSF" id="PIRSF000728">
    <property type="entry name" value="NAGK"/>
    <property type="match status" value="1"/>
</dbReference>
<dbReference type="RefSeq" id="WP_115269629.1">
    <property type="nucleotide sequence ID" value="NZ_UGGU01000003.1"/>
</dbReference>
<dbReference type="GO" id="GO:0042450">
    <property type="term" value="P:L-arginine biosynthetic process via ornithine"/>
    <property type="evidence" value="ECO:0007669"/>
    <property type="project" value="UniProtKB-UniRule"/>
</dbReference>
<feature type="binding site" evidence="9">
    <location>
        <begin position="44"/>
        <end position="45"/>
    </location>
    <ligand>
        <name>substrate</name>
    </ligand>
</feature>
<keyword evidence="4 9" id="KW-0808">Transferase</keyword>
<dbReference type="GO" id="GO:0003991">
    <property type="term" value="F:acetylglutamate kinase activity"/>
    <property type="evidence" value="ECO:0007669"/>
    <property type="project" value="UniProtKB-UniRule"/>
</dbReference>
<feature type="site" description="Transition state stabilizer" evidence="9">
    <location>
        <position position="228"/>
    </location>
</feature>
<dbReference type="PANTHER" id="PTHR23342">
    <property type="entry name" value="N-ACETYLGLUTAMATE SYNTHASE"/>
    <property type="match status" value="1"/>
</dbReference>
<dbReference type="InterPro" id="IPR001048">
    <property type="entry name" value="Asp/Glu/Uridylate_kinase"/>
</dbReference>
<evidence type="ECO:0000256" key="4">
    <source>
        <dbReference type="ARBA" id="ARBA00022679"/>
    </source>
</evidence>
<evidence type="ECO:0000256" key="9">
    <source>
        <dbReference type="HAMAP-Rule" id="MF_00082"/>
    </source>
</evidence>
<dbReference type="PRINTS" id="PR00474">
    <property type="entry name" value="GLU5KINASE"/>
</dbReference>
<dbReference type="SUPFAM" id="SSF53633">
    <property type="entry name" value="Carbamate kinase-like"/>
    <property type="match status" value="1"/>
</dbReference>
<evidence type="ECO:0000256" key="6">
    <source>
        <dbReference type="ARBA" id="ARBA00022777"/>
    </source>
</evidence>
<dbReference type="PANTHER" id="PTHR23342:SF0">
    <property type="entry name" value="N-ACETYLGLUTAMATE SYNTHASE, MITOCHONDRIAL"/>
    <property type="match status" value="1"/>
</dbReference>
<accession>A0A377GX80</accession>
<feature type="site" description="Transition state stabilizer" evidence="9">
    <location>
        <position position="9"/>
    </location>
</feature>
<name>A0A377GX80_9FUSO</name>
<keyword evidence="9" id="KW-0963">Cytoplasm</keyword>
<dbReference type="FunFam" id="3.40.1160.10:FF:000004">
    <property type="entry name" value="Acetylglutamate kinase"/>
    <property type="match status" value="1"/>
</dbReference>
<dbReference type="AlphaFoldDB" id="A0A377GX80"/>
<keyword evidence="6 9" id="KW-0418">Kinase</keyword>
<reference evidence="11 12" key="1">
    <citation type="submission" date="2018-06" db="EMBL/GenBank/DDBJ databases">
        <authorList>
            <consortium name="Pathogen Informatics"/>
            <person name="Doyle S."/>
        </authorList>
    </citation>
    <scope>NUCLEOTIDE SEQUENCE [LARGE SCALE GENOMIC DNA]</scope>
    <source>
        <strain evidence="11 12">NCTC10723</strain>
    </source>
</reference>
<keyword evidence="12" id="KW-1185">Reference proteome</keyword>
<comment type="catalytic activity">
    <reaction evidence="8 9">
        <text>N-acetyl-L-glutamate + ATP = N-acetyl-L-glutamyl 5-phosphate + ADP</text>
        <dbReference type="Rhea" id="RHEA:14629"/>
        <dbReference type="ChEBI" id="CHEBI:30616"/>
        <dbReference type="ChEBI" id="CHEBI:44337"/>
        <dbReference type="ChEBI" id="CHEBI:57936"/>
        <dbReference type="ChEBI" id="CHEBI:456216"/>
        <dbReference type="EC" id="2.7.2.8"/>
    </reaction>
</comment>
<dbReference type="HAMAP" id="MF_00082">
    <property type="entry name" value="ArgB"/>
    <property type="match status" value="1"/>
</dbReference>
<feature type="domain" description="Aspartate/glutamate/uridylate kinase" evidence="10">
    <location>
        <begin position="4"/>
        <end position="247"/>
    </location>
</feature>
<dbReference type="InterPro" id="IPR037528">
    <property type="entry name" value="ArgB"/>
</dbReference>
<comment type="subcellular location">
    <subcellularLocation>
        <location evidence="9">Cytoplasm</location>
    </subcellularLocation>
</comment>
<sequence>MRENLIVVKYGGNAMTNIEKKKEFLKDIAKLTKSGKKLIIVHGGGPEINNMLKKIGKESYFIQGNRVSDKEIVEIAEMVLAGKVNKGIVGELNNLGIKAVGLSGKDAGLIKAQKKYLNIDGNNIDVGFVGKITKINGNILKLLLGNGYLPVISTIGLDDNGNTYNINADYVAGEIAGKLKAEKLLFFTDVDGIYTNFEDKNTLINEIEKNEILKLIDSGNINGGMLPKVNACLETLDKGVSEVVILNGEIESIIDKYFSNEKVGTTIKG</sequence>
<evidence type="ECO:0000256" key="3">
    <source>
        <dbReference type="ARBA" id="ARBA00022605"/>
    </source>
</evidence>
<evidence type="ECO:0000256" key="7">
    <source>
        <dbReference type="ARBA" id="ARBA00022840"/>
    </source>
</evidence>
<comment type="similarity">
    <text evidence="9">Belongs to the acetylglutamate kinase family. ArgB subfamily.</text>
</comment>
<evidence type="ECO:0000256" key="2">
    <source>
        <dbReference type="ARBA" id="ARBA00022571"/>
    </source>
</evidence>
<keyword evidence="7 9" id="KW-0067">ATP-binding</keyword>
<protein>
    <recommendedName>
        <fullName evidence="9">Acetylglutamate kinase</fullName>
        <ecNumber evidence="9">2.7.2.8</ecNumber>
    </recommendedName>
    <alternativeName>
        <fullName evidence="9">N-acetyl-L-glutamate 5-phosphotransferase</fullName>
    </alternativeName>
    <alternativeName>
        <fullName evidence="9">NAG kinase</fullName>
        <shortName evidence="9">NAGK</shortName>
    </alternativeName>
</protein>
<dbReference type="EC" id="2.7.2.8" evidence="9"/>
<feature type="binding site" evidence="9">
    <location>
        <position position="66"/>
    </location>
    <ligand>
        <name>substrate</name>
    </ligand>
</feature>
<comment type="pathway">
    <text evidence="1 9">Amino-acid biosynthesis; L-arginine biosynthesis; N(2)-acetyl-L-ornithine from L-glutamate: step 2/4.</text>
</comment>
<evidence type="ECO:0000313" key="11">
    <source>
        <dbReference type="EMBL" id="STO31372.1"/>
    </source>
</evidence>
<evidence type="ECO:0000256" key="8">
    <source>
        <dbReference type="ARBA" id="ARBA00048141"/>
    </source>
</evidence>
<evidence type="ECO:0000256" key="5">
    <source>
        <dbReference type="ARBA" id="ARBA00022741"/>
    </source>
</evidence>
<comment type="function">
    <text evidence="9">Catalyzes the ATP-dependent phosphorylation of N-acetyl-L-glutamate.</text>
</comment>